<evidence type="ECO:0000313" key="3">
    <source>
        <dbReference type="EMBL" id="PLK22067.1"/>
    </source>
</evidence>
<reference evidence="3 5" key="2">
    <citation type="submission" date="2017-12" db="EMBL/GenBank/DDBJ databases">
        <title>The characterization of oligonucleotides binding to NgAgo.</title>
        <authorList>
            <person name="Jiang L."/>
            <person name="He B."/>
            <person name="Kang J."/>
            <person name="Yu M."/>
            <person name="Li N."/>
            <person name="Fang Y."/>
            <person name="Tang Z."/>
            <person name="Wu P."/>
            <person name="Yao P."/>
            <person name="Huang J."/>
        </authorList>
    </citation>
    <scope>NUCLEOTIDE SEQUENCE [LARGE SCALE GENOMIC DNA]</scope>
    <source>
        <strain evidence="3 5">SP2</strain>
        <tissue evidence="3">Freeze-dried powder thallus</tissue>
    </source>
</reference>
<dbReference type="EMBL" id="AOIC01000111">
    <property type="protein sequence ID" value="ELY63875.1"/>
    <property type="molecule type" value="Genomic_DNA"/>
</dbReference>
<evidence type="ECO:0000313" key="2">
    <source>
        <dbReference type="EMBL" id="ELY63875.1"/>
    </source>
</evidence>
<dbReference type="Proteomes" id="UP000011613">
    <property type="component" value="Unassembled WGS sequence"/>
</dbReference>
<dbReference type="AlphaFoldDB" id="L9XQ20"/>
<evidence type="ECO:0000313" key="4">
    <source>
        <dbReference type="Proteomes" id="UP000011613"/>
    </source>
</evidence>
<sequence length="78" mass="8352">MTVSLEFENEEDDRITASTTSESASRVVDRTAVTVSRMCSRCGSALAIAVDPVPTGVSTATTTDRGNIQYPTCRLNHT</sequence>
<dbReference type="EMBL" id="PKKI01000002">
    <property type="protein sequence ID" value="PLK22067.1"/>
    <property type="molecule type" value="Genomic_DNA"/>
</dbReference>
<evidence type="ECO:0000313" key="5">
    <source>
        <dbReference type="Proteomes" id="UP000234484"/>
    </source>
</evidence>
<dbReference type="Proteomes" id="UP000234484">
    <property type="component" value="Unassembled WGS sequence"/>
</dbReference>
<name>L9XQ20_NATGS</name>
<protein>
    <submittedName>
        <fullName evidence="2">Uncharacterized protein</fullName>
    </submittedName>
</protein>
<proteinExistence type="predicted"/>
<feature type="region of interest" description="Disordered" evidence="1">
    <location>
        <begin position="1"/>
        <end position="23"/>
    </location>
</feature>
<evidence type="ECO:0000256" key="1">
    <source>
        <dbReference type="SAM" id="MobiDB-lite"/>
    </source>
</evidence>
<accession>L9XQ20</accession>
<organism evidence="2 4">
    <name type="scientific">Natronobacterium gregoryi (strain ATCC 43098 / DSM 3393 / CCM 3738 / CIP 104747 / IAM 13177 / JCM 8860 / NBRC 102187 / NCIMB 2189 / SP2)</name>
    <dbReference type="NCBI Taxonomy" id="797304"/>
    <lineage>
        <taxon>Archaea</taxon>
        <taxon>Methanobacteriati</taxon>
        <taxon>Methanobacteriota</taxon>
        <taxon>Stenosarchaea group</taxon>
        <taxon>Halobacteria</taxon>
        <taxon>Halobacteriales</taxon>
        <taxon>Natrialbaceae</taxon>
        <taxon>Natronobacterium</taxon>
    </lineage>
</organism>
<reference evidence="2 4" key="1">
    <citation type="journal article" date="2014" name="PLoS Genet.">
        <title>Phylogenetically driven sequencing of extremely halophilic archaea reveals strategies for static and dynamic osmo-response.</title>
        <authorList>
            <person name="Becker E.A."/>
            <person name="Seitzer P.M."/>
            <person name="Tritt A."/>
            <person name="Larsen D."/>
            <person name="Krusor M."/>
            <person name="Yao A.I."/>
            <person name="Wu D."/>
            <person name="Madern D."/>
            <person name="Eisen J.A."/>
            <person name="Darling A.E."/>
            <person name="Facciotti M.T."/>
        </authorList>
    </citation>
    <scope>NUCLEOTIDE SEQUENCE [LARGE SCALE GENOMIC DNA]</scope>
    <source>
        <strain evidence="2 4">SP2</strain>
    </source>
</reference>
<comment type="caution">
    <text evidence="2">The sequence shown here is derived from an EMBL/GenBank/DDBJ whole genome shotgun (WGS) entry which is preliminary data.</text>
</comment>
<gene>
    <name evidence="2" type="ORF">C490_15117</name>
    <name evidence="3" type="ORF">CYV19_01355</name>
</gene>